<keyword evidence="2" id="KW-1133">Transmembrane helix</keyword>
<dbReference type="AlphaFoldDB" id="A0A7R7DJT1"/>
<evidence type="ECO:0000313" key="4">
    <source>
        <dbReference type="Proteomes" id="UP000611640"/>
    </source>
</evidence>
<organism evidence="3 4">
    <name type="scientific">Actinocatenispora thailandica</name>
    <dbReference type="NCBI Taxonomy" id="227318"/>
    <lineage>
        <taxon>Bacteria</taxon>
        <taxon>Bacillati</taxon>
        <taxon>Actinomycetota</taxon>
        <taxon>Actinomycetes</taxon>
        <taxon>Micromonosporales</taxon>
        <taxon>Micromonosporaceae</taxon>
        <taxon>Actinocatenispora</taxon>
    </lineage>
</organism>
<feature type="transmembrane region" description="Helical" evidence="2">
    <location>
        <begin position="72"/>
        <end position="96"/>
    </location>
</feature>
<sequence>MSVPGEHEAVPAAYPQATPAATATHRDETDDLVWVAPRWVVPLGAVFVAGLIVLCFLVFWRGMGTSPRQSAVEAFGVAFGLLVVLSVIGACCLAGRQRGTGPGSPADPPVRSVARRR</sequence>
<gene>
    <name evidence="3" type="ORF">Athai_03280</name>
</gene>
<keyword evidence="2" id="KW-0812">Transmembrane</keyword>
<evidence type="ECO:0000256" key="2">
    <source>
        <dbReference type="SAM" id="Phobius"/>
    </source>
</evidence>
<accession>A0A7R7DJT1</accession>
<dbReference type="EMBL" id="AP023355">
    <property type="protein sequence ID" value="BCJ32825.1"/>
    <property type="molecule type" value="Genomic_DNA"/>
</dbReference>
<name>A0A7R7DJT1_9ACTN</name>
<proteinExistence type="predicted"/>
<feature type="transmembrane region" description="Helical" evidence="2">
    <location>
        <begin position="39"/>
        <end position="60"/>
    </location>
</feature>
<dbReference type="Proteomes" id="UP000611640">
    <property type="component" value="Chromosome"/>
</dbReference>
<protein>
    <submittedName>
        <fullName evidence="3">Uncharacterized protein</fullName>
    </submittedName>
</protein>
<evidence type="ECO:0000256" key="1">
    <source>
        <dbReference type="SAM" id="MobiDB-lite"/>
    </source>
</evidence>
<keyword evidence="4" id="KW-1185">Reference proteome</keyword>
<feature type="region of interest" description="Disordered" evidence="1">
    <location>
        <begin position="95"/>
        <end position="117"/>
    </location>
</feature>
<evidence type="ECO:0000313" key="3">
    <source>
        <dbReference type="EMBL" id="BCJ32825.1"/>
    </source>
</evidence>
<keyword evidence="2" id="KW-0472">Membrane</keyword>
<dbReference type="RefSeq" id="WP_203959814.1">
    <property type="nucleotide sequence ID" value="NZ_AP023355.1"/>
</dbReference>
<dbReference type="KEGG" id="atl:Athai_03280"/>
<reference evidence="3 4" key="1">
    <citation type="submission" date="2020-08" db="EMBL/GenBank/DDBJ databases">
        <title>Whole genome shotgun sequence of Actinocatenispora thailandica NBRC 105041.</title>
        <authorList>
            <person name="Komaki H."/>
            <person name="Tamura T."/>
        </authorList>
    </citation>
    <scope>NUCLEOTIDE SEQUENCE [LARGE SCALE GENOMIC DNA]</scope>
    <source>
        <strain evidence="3 4">NBRC 105041</strain>
    </source>
</reference>